<reference key="1">
    <citation type="submission" date="2009-07" db="EMBL/GenBank/DDBJ databases">
        <authorList>
            <person name="Genoscope - CEA"/>
        </authorList>
    </citation>
    <scope>NUCLEOTIDE SEQUENCE</scope>
    <source>
        <strain>3As</strain>
    </source>
</reference>
<dbReference type="EMBL" id="CTRI01000012">
    <property type="protein sequence ID" value="CQR32052.1"/>
    <property type="molecule type" value="Genomic_DNA"/>
</dbReference>
<dbReference type="Proteomes" id="UP000002372">
    <property type="component" value="Chromosome"/>
</dbReference>
<reference evidence="2 4" key="4">
    <citation type="submission" date="2015-03" db="EMBL/GenBank/DDBJ databases">
        <authorList>
            <person name="Regsiter A."/>
            <person name="william w."/>
        </authorList>
    </citation>
    <scope>NUCLEOTIDE SEQUENCE [LARGE SCALE GENOMIC DNA]</scope>
    <source>
        <strain evidence="2 4">CB1</strain>
    </source>
</reference>
<dbReference type="EMBL" id="FP475956">
    <property type="protein sequence ID" value="CAZ88634.1"/>
    <property type="molecule type" value="Genomic_DNA"/>
</dbReference>
<dbReference type="OrthoDB" id="8451539at2"/>
<evidence type="ECO:0000313" key="3">
    <source>
        <dbReference type="Proteomes" id="UP000002372"/>
    </source>
</evidence>
<protein>
    <submittedName>
        <fullName evidence="1">Uncharacterized protein</fullName>
    </submittedName>
</protein>
<gene>
    <name evidence="1" type="ordered locus">THI_1971</name>
    <name evidence="2" type="ORF">THICB1_20056</name>
</gene>
<evidence type="ECO:0000313" key="4">
    <source>
        <dbReference type="Proteomes" id="UP000078599"/>
    </source>
</evidence>
<accession>D6CTL5</accession>
<dbReference type="KEGG" id="thi:THI_1971"/>
<evidence type="ECO:0000313" key="2">
    <source>
        <dbReference type="EMBL" id="CQR32052.1"/>
    </source>
</evidence>
<reference evidence="1" key="3">
    <citation type="submission" date="2010-07" db="EMBL/GenBank/DDBJ databases">
        <authorList>
            <person name="Genoscope - CEA"/>
        </authorList>
    </citation>
    <scope>NUCLEOTIDE SEQUENCE</scope>
    <source>
        <strain evidence="1">3As</strain>
    </source>
</reference>
<dbReference type="HOGENOM" id="CLU_174760_0_0_4"/>
<dbReference type="RefSeq" id="WP_013105953.1">
    <property type="nucleotide sequence ID" value="NC_014145.1"/>
</dbReference>
<organism evidence="1 3">
    <name type="scientific">Thiomonas arsenitoxydans (strain DSM 22701 / CIP 110005 / 3As)</name>
    <dbReference type="NCBI Taxonomy" id="426114"/>
    <lineage>
        <taxon>Bacteria</taxon>
        <taxon>Pseudomonadati</taxon>
        <taxon>Pseudomonadota</taxon>
        <taxon>Betaproteobacteria</taxon>
        <taxon>Burkholderiales</taxon>
        <taxon>Thiomonas</taxon>
    </lineage>
</organism>
<evidence type="ECO:0000313" key="1">
    <source>
        <dbReference type="EMBL" id="CAZ88634.1"/>
    </source>
</evidence>
<sequence>MKRWPLILIWLGLWLVAPVALVRMAWAIVRAPKRAWLIAIGFDDLGNVAANGQLGQTISSRAAHARPARWGCLLCALLDRLDPGHCDRAMTARDQNL</sequence>
<proteinExistence type="predicted"/>
<dbReference type="Proteomes" id="UP000078599">
    <property type="component" value="Unassembled WGS sequence"/>
</dbReference>
<keyword evidence="4" id="KW-1185">Reference proteome</keyword>
<dbReference type="AlphaFoldDB" id="D6CTL5"/>
<reference evidence="3" key="2">
    <citation type="journal article" date="2010" name="PLoS Genet.">
        <title>Structure, function, and evolution of the Thiomonas spp. genome.</title>
        <authorList>
            <person name="Arsene-Ploetze F."/>
            <person name="Koechler S."/>
            <person name="Marchal M."/>
            <person name="Coppee J.Y."/>
            <person name="Chandler M."/>
            <person name="Bonnefoy V."/>
            <person name="Brochier-Armanet C."/>
            <person name="Barakat M."/>
            <person name="Barbe V."/>
            <person name="Battaglia-Brunet F."/>
            <person name="Bruneel O."/>
            <person name="Bryan C.G."/>
            <person name="Cleiss-Arnold J."/>
            <person name="Cruveiller S."/>
            <person name="Erhardt M."/>
            <person name="Heinrich-Salmeron A."/>
            <person name="Hommais F."/>
            <person name="Joulian C."/>
            <person name="Krin E."/>
            <person name="Lieutaud A."/>
            <person name="Lievremont D."/>
            <person name="Michel C."/>
            <person name="Muller D."/>
            <person name="Ortet P."/>
            <person name="Proux C."/>
            <person name="Siguier P."/>
            <person name="Roche D."/>
            <person name="Rouy Z."/>
            <person name="Salvignol G."/>
            <person name="Slyemi D."/>
            <person name="Talla E."/>
            <person name="Weiss S."/>
            <person name="Weissenbach J."/>
            <person name="Medigue C."/>
            <person name="Bertin P.N."/>
        </authorList>
    </citation>
    <scope>NUCLEOTIDE SEQUENCE [LARGE SCALE GENOMIC DNA]</scope>
    <source>
        <strain evidence="3">DSM 22701 / CIP 110005 / 3As</strain>
    </source>
</reference>
<name>D6CTL5_THIA3</name>